<protein>
    <submittedName>
        <fullName evidence="2">RES domain-containing protein</fullName>
    </submittedName>
</protein>
<dbReference type="AlphaFoldDB" id="A0A843SIA1"/>
<keyword evidence="3" id="KW-1185">Reference proteome</keyword>
<accession>A0A843SIA1</accession>
<name>A0A843SIA1_9BURK</name>
<dbReference type="EMBL" id="WHUF01000008">
    <property type="protein sequence ID" value="MQA23012.1"/>
    <property type="molecule type" value="Genomic_DNA"/>
</dbReference>
<gene>
    <name evidence="2" type="ORF">GEV01_26175</name>
</gene>
<sequence>MTNPDIRTTSAFHATLNDKSQVSSILKGIDPKYLNPNSRFGKAFYVSEDAETALAEMKHYGVPPTHVIRFLMNHSAMRVLDLTEPDVAAKYGYVGGAISSVTQAIGAAARRDGYNVIHFRSERAAGKSNHAILQDYNQTLKPQIVTPVEK</sequence>
<dbReference type="Pfam" id="PF08808">
    <property type="entry name" value="RES"/>
    <property type="match status" value="1"/>
</dbReference>
<comment type="caution">
    <text evidence="2">The sequence shown here is derived from an EMBL/GenBank/DDBJ whole genome shotgun (WGS) entry which is preliminary data.</text>
</comment>
<reference evidence="2 3" key="1">
    <citation type="submission" date="2019-10" db="EMBL/GenBank/DDBJ databases">
        <title>Two novel species isolated from a subtropical stream in China.</title>
        <authorList>
            <person name="Lu H."/>
        </authorList>
    </citation>
    <scope>NUCLEOTIDE SEQUENCE [LARGE SCALE GENOMIC DNA]</scope>
    <source>
        <strain evidence="2 3">FT103W</strain>
    </source>
</reference>
<dbReference type="RefSeq" id="WP_152808623.1">
    <property type="nucleotide sequence ID" value="NZ_WHUF01000008.1"/>
</dbReference>
<evidence type="ECO:0000313" key="3">
    <source>
        <dbReference type="Proteomes" id="UP000444318"/>
    </source>
</evidence>
<dbReference type="InterPro" id="IPR014914">
    <property type="entry name" value="RES_dom"/>
</dbReference>
<evidence type="ECO:0000259" key="1">
    <source>
        <dbReference type="Pfam" id="PF08808"/>
    </source>
</evidence>
<proteinExistence type="predicted"/>
<feature type="domain" description="RES" evidence="1">
    <location>
        <begin position="42"/>
        <end position="134"/>
    </location>
</feature>
<organism evidence="2 3">
    <name type="scientific">Rugamonas rivuli</name>
    <dbReference type="NCBI Taxonomy" id="2743358"/>
    <lineage>
        <taxon>Bacteria</taxon>
        <taxon>Pseudomonadati</taxon>
        <taxon>Pseudomonadota</taxon>
        <taxon>Betaproteobacteria</taxon>
        <taxon>Burkholderiales</taxon>
        <taxon>Oxalobacteraceae</taxon>
        <taxon>Telluria group</taxon>
        <taxon>Rugamonas</taxon>
    </lineage>
</organism>
<evidence type="ECO:0000313" key="2">
    <source>
        <dbReference type="EMBL" id="MQA23012.1"/>
    </source>
</evidence>
<dbReference type="Proteomes" id="UP000444318">
    <property type="component" value="Unassembled WGS sequence"/>
</dbReference>